<dbReference type="Proteomes" id="UP000219369">
    <property type="component" value="Unassembled WGS sequence"/>
</dbReference>
<accession>A0A2H3TVV8</accession>
<gene>
    <name evidence="1" type="ORF">FRV6_10176</name>
</gene>
<protein>
    <submittedName>
        <fullName evidence="1">Uncharacterized protein</fullName>
    </submittedName>
</protein>
<organism evidence="1 2">
    <name type="scientific">Fusarium oxysporum</name>
    <name type="common">Fusarium vascular wilt</name>
    <dbReference type="NCBI Taxonomy" id="5507"/>
    <lineage>
        <taxon>Eukaryota</taxon>
        <taxon>Fungi</taxon>
        <taxon>Dikarya</taxon>
        <taxon>Ascomycota</taxon>
        <taxon>Pezizomycotina</taxon>
        <taxon>Sordariomycetes</taxon>
        <taxon>Hypocreomycetidae</taxon>
        <taxon>Hypocreales</taxon>
        <taxon>Nectriaceae</taxon>
        <taxon>Fusarium</taxon>
        <taxon>Fusarium oxysporum species complex</taxon>
    </lineage>
</organism>
<dbReference type="OrthoDB" id="5036114at2759"/>
<sequence length="86" mass="9464">MGASAAAQIFTAIVAKTEIRWKTNSFMDRANANFFQPRGLYCLIMSYKPVAMGEKAKVDPATAMLNHEPFTGLGISSKAKRNLRNP</sequence>
<proteinExistence type="predicted"/>
<reference evidence="2" key="1">
    <citation type="submission" date="2016-09" db="EMBL/GenBank/DDBJ databases">
        <authorList>
            <person name="Guldener U."/>
        </authorList>
    </citation>
    <scope>NUCLEOTIDE SEQUENCE [LARGE SCALE GENOMIC DNA]</scope>
    <source>
        <strain evidence="2">V64-1</strain>
    </source>
</reference>
<evidence type="ECO:0000313" key="2">
    <source>
        <dbReference type="Proteomes" id="UP000219369"/>
    </source>
</evidence>
<dbReference type="EMBL" id="FMJY01000005">
    <property type="protein sequence ID" value="SCO86049.1"/>
    <property type="molecule type" value="Genomic_DNA"/>
</dbReference>
<evidence type="ECO:0000313" key="1">
    <source>
        <dbReference type="EMBL" id="SCO86049.1"/>
    </source>
</evidence>
<dbReference type="AlphaFoldDB" id="A0A2H3TVV8"/>
<name>A0A2H3TVV8_FUSOX</name>